<comment type="subunit">
    <text evidence="4">Homodimer.</text>
</comment>
<keyword evidence="7" id="KW-0378">Hydrolase</keyword>
<evidence type="ECO:0000313" key="10">
    <source>
        <dbReference type="Proteomes" id="UP000823842"/>
    </source>
</evidence>
<evidence type="ECO:0000256" key="7">
    <source>
        <dbReference type="ARBA" id="ARBA00022801"/>
    </source>
</evidence>
<evidence type="ECO:0000256" key="4">
    <source>
        <dbReference type="ARBA" id="ARBA00011738"/>
    </source>
</evidence>
<evidence type="ECO:0000259" key="8">
    <source>
        <dbReference type="SMART" id="SM00471"/>
    </source>
</evidence>
<dbReference type="PANTHER" id="PTHR11845">
    <property type="entry name" value="5'-DEOXYNUCLEOTIDASE HDDC2"/>
    <property type="match status" value="1"/>
</dbReference>
<comment type="cofactor">
    <cofactor evidence="2">
        <name>Mn(2+)</name>
        <dbReference type="ChEBI" id="CHEBI:29035"/>
    </cofactor>
</comment>
<comment type="cofactor">
    <cofactor evidence="3">
        <name>Co(2+)</name>
        <dbReference type="ChEBI" id="CHEBI:48828"/>
    </cofactor>
</comment>
<evidence type="ECO:0000256" key="1">
    <source>
        <dbReference type="ARBA" id="ARBA00001638"/>
    </source>
</evidence>
<evidence type="ECO:0000256" key="3">
    <source>
        <dbReference type="ARBA" id="ARBA00001941"/>
    </source>
</evidence>
<protein>
    <recommendedName>
        <fullName evidence="5">5'-deoxynucleotidase</fullName>
        <ecNumber evidence="5">3.1.3.89</ecNumber>
    </recommendedName>
</protein>
<comment type="catalytic activity">
    <reaction evidence="1">
        <text>a 2'-deoxyribonucleoside 5'-phosphate + H2O = a 2'-deoxyribonucleoside + phosphate</text>
        <dbReference type="Rhea" id="RHEA:36167"/>
        <dbReference type="ChEBI" id="CHEBI:15377"/>
        <dbReference type="ChEBI" id="CHEBI:18274"/>
        <dbReference type="ChEBI" id="CHEBI:43474"/>
        <dbReference type="ChEBI" id="CHEBI:65317"/>
        <dbReference type="EC" id="3.1.3.89"/>
    </reaction>
</comment>
<feature type="domain" description="HD/PDEase" evidence="8">
    <location>
        <begin position="31"/>
        <end position="147"/>
    </location>
</feature>
<dbReference type="GO" id="GO:0005737">
    <property type="term" value="C:cytoplasm"/>
    <property type="evidence" value="ECO:0007669"/>
    <property type="project" value="TreeGrafter"/>
</dbReference>
<dbReference type="AlphaFoldDB" id="A0A9D2LV13"/>
<dbReference type="PANTHER" id="PTHR11845:SF13">
    <property type="entry name" value="5'-DEOXYNUCLEOTIDASE HDDC2"/>
    <property type="match status" value="1"/>
</dbReference>
<evidence type="ECO:0000256" key="2">
    <source>
        <dbReference type="ARBA" id="ARBA00001936"/>
    </source>
</evidence>
<accession>A0A9D2LV13</accession>
<dbReference type="Proteomes" id="UP000823842">
    <property type="component" value="Unassembled WGS sequence"/>
</dbReference>
<proteinExistence type="predicted"/>
<dbReference type="InterPro" id="IPR003607">
    <property type="entry name" value="HD/PDEase_dom"/>
</dbReference>
<evidence type="ECO:0000313" key="9">
    <source>
        <dbReference type="EMBL" id="HJB29223.1"/>
    </source>
</evidence>
<dbReference type="SMART" id="SM00471">
    <property type="entry name" value="HDc"/>
    <property type="match status" value="1"/>
</dbReference>
<dbReference type="SUPFAM" id="SSF109604">
    <property type="entry name" value="HD-domain/PDEase-like"/>
    <property type="match status" value="1"/>
</dbReference>
<dbReference type="EC" id="3.1.3.89" evidence="5"/>
<sequence>MYENLEKQIKFIRQAQDLKSVLREAWTSTGKRESTAEHSWSLALLAGILAPSFDVDLSKTLMMCLIHDLGELFIGDIPAIAVSDEKEKHAAEERDMKKILSLLPEPQEKELFQLWQEYNENSTPEAKLVKALDKAETILQHNHGANPPDFDYDFNLSYGKSYFTGHPLLEELRRILDAETQSHINQ</sequence>
<gene>
    <name evidence="9" type="ORF">IAA06_10590</name>
</gene>
<reference evidence="9" key="1">
    <citation type="journal article" date="2021" name="PeerJ">
        <title>Extensive microbial diversity within the chicken gut microbiome revealed by metagenomics and culture.</title>
        <authorList>
            <person name="Gilroy R."/>
            <person name="Ravi A."/>
            <person name="Getino M."/>
            <person name="Pursley I."/>
            <person name="Horton D.L."/>
            <person name="Alikhan N.F."/>
            <person name="Baker D."/>
            <person name="Gharbi K."/>
            <person name="Hall N."/>
            <person name="Watson M."/>
            <person name="Adriaenssens E.M."/>
            <person name="Foster-Nyarko E."/>
            <person name="Jarju S."/>
            <person name="Secka A."/>
            <person name="Antonio M."/>
            <person name="Oren A."/>
            <person name="Chaudhuri R.R."/>
            <person name="La Ragione R."/>
            <person name="Hildebrand F."/>
            <person name="Pallen M.J."/>
        </authorList>
    </citation>
    <scope>NUCLEOTIDE SEQUENCE</scope>
    <source>
        <strain evidence="9">ChiSjej1B19-5720</strain>
    </source>
</reference>
<organism evidence="9 10">
    <name type="scientific">Candidatus Blautia faecavium</name>
    <dbReference type="NCBI Taxonomy" id="2838487"/>
    <lineage>
        <taxon>Bacteria</taxon>
        <taxon>Bacillati</taxon>
        <taxon>Bacillota</taxon>
        <taxon>Clostridia</taxon>
        <taxon>Lachnospirales</taxon>
        <taxon>Lachnospiraceae</taxon>
        <taxon>Blautia</taxon>
    </lineage>
</organism>
<dbReference type="InterPro" id="IPR039356">
    <property type="entry name" value="YfbR/HDDC2"/>
</dbReference>
<dbReference type="InterPro" id="IPR006674">
    <property type="entry name" value="HD_domain"/>
</dbReference>
<reference evidence="9" key="2">
    <citation type="submission" date="2021-04" db="EMBL/GenBank/DDBJ databases">
        <authorList>
            <person name="Gilroy R."/>
        </authorList>
    </citation>
    <scope>NUCLEOTIDE SEQUENCE</scope>
    <source>
        <strain evidence="9">ChiSjej1B19-5720</strain>
    </source>
</reference>
<dbReference type="Pfam" id="PF13023">
    <property type="entry name" value="HD_3"/>
    <property type="match status" value="1"/>
</dbReference>
<dbReference type="EMBL" id="DWYZ01000200">
    <property type="protein sequence ID" value="HJB29223.1"/>
    <property type="molecule type" value="Genomic_DNA"/>
</dbReference>
<dbReference type="Gene3D" id="1.10.3210.10">
    <property type="entry name" value="Hypothetical protein af1432"/>
    <property type="match status" value="1"/>
</dbReference>
<comment type="caution">
    <text evidence="9">The sequence shown here is derived from an EMBL/GenBank/DDBJ whole genome shotgun (WGS) entry which is preliminary data.</text>
</comment>
<evidence type="ECO:0000256" key="6">
    <source>
        <dbReference type="ARBA" id="ARBA00022723"/>
    </source>
</evidence>
<dbReference type="GO" id="GO:0046872">
    <property type="term" value="F:metal ion binding"/>
    <property type="evidence" value="ECO:0007669"/>
    <property type="project" value="UniProtKB-KW"/>
</dbReference>
<dbReference type="GO" id="GO:0002953">
    <property type="term" value="F:5'-deoxynucleotidase activity"/>
    <property type="evidence" value="ECO:0007669"/>
    <property type="project" value="UniProtKB-EC"/>
</dbReference>
<keyword evidence="6" id="KW-0479">Metal-binding</keyword>
<evidence type="ECO:0000256" key="5">
    <source>
        <dbReference type="ARBA" id="ARBA00012964"/>
    </source>
</evidence>
<name>A0A9D2LV13_9FIRM</name>